<protein>
    <submittedName>
        <fullName evidence="7">LysR family transcriptional regulator</fullName>
    </submittedName>
</protein>
<dbReference type="PROSITE" id="PS50931">
    <property type="entry name" value="HTH_LYSR"/>
    <property type="match status" value="1"/>
</dbReference>
<dbReference type="GO" id="GO:0003700">
    <property type="term" value="F:DNA-binding transcription factor activity"/>
    <property type="evidence" value="ECO:0007669"/>
    <property type="project" value="InterPro"/>
</dbReference>
<evidence type="ECO:0000256" key="5">
    <source>
        <dbReference type="ARBA" id="ARBA00023163"/>
    </source>
</evidence>
<dbReference type="GO" id="GO:0003677">
    <property type="term" value="F:DNA binding"/>
    <property type="evidence" value="ECO:0007669"/>
    <property type="project" value="UniProtKB-KW"/>
</dbReference>
<dbReference type="InterPro" id="IPR050389">
    <property type="entry name" value="LysR-type_TF"/>
</dbReference>
<evidence type="ECO:0000256" key="4">
    <source>
        <dbReference type="ARBA" id="ARBA00023125"/>
    </source>
</evidence>
<dbReference type="Pfam" id="PF00126">
    <property type="entry name" value="HTH_1"/>
    <property type="match status" value="1"/>
</dbReference>
<organism evidence="7 8">
    <name type="scientific">Methylobacterium terricola</name>
    <dbReference type="NCBI Taxonomy" id="2583531"/>
    <lineage>
        <taxon>Bacteria</taxon>
        <taxon>Pseudomonadati</taxon>
        <taxon>Pseudomonadota</taxon>
        <taxon>Alphaproteobacteria</taxon>
        <taxon>Hyphomicrobiales</taxon>
        <taxon>Methylobacteriaceae</taxon>
        <taxon>Methylobacterium</taxon>
    </lineage>
</organism>
<dbReference type="InterPro" id="IPR036388">
    <property type="entry name" value="WH-like_DNA-bd_sf"/>
</dbReference>
<feature type="domain" description="HTH lysR-type" evidence="6">
    <location>
        <begin position="2"/>
        <end position="59"/>
    </location>
</feature>
<dbReference type="InterPro" id="IPR000847">
    <property type="entry name" value="LysR_HTH_N"/>
</dbReference>
<evidence type="ECO:0000313" key="7">
    <source>
        <dbReference type="EMBL" id="TNC15355.1"/>
    </source>
</evidence>
<evidence type="ECO:0000256" key="2">
    <source>
        <dbReference type="ARBA" id="ARBA00022458"/>
    </source>
</evidence>
<keyword evidence="4" id="KW-0238">DNA-binding</keyword>
<dbReference type="AlphaFoldDB" id="A0A5C4LN47"/>
<dbReference type="SUPFAM" id="SSF53850">
    <property type="entry name" value="Periplasmic binding protein-like II"/>
    <property type="match status" value="1"/>
</dbReference>
<gene>
    <name evidence="7" type="ORF">FF100_04385</name>
</gene>
<keyword evidence="8" id="KW-1185">Reference proteome</keyword>
<evidence type="ECO:0000259" key="6">
    <source>
        <dbReference type="PROSITE" id="PS50931"/>
    </source>
</evidence>
<dbReference type="PANTHER" id="PTHR30118:SF15">
    <property type="entry name" value="TRANSCRIPTIONAL REGULATORY PROTEIN"/>
    <property type="match status" value="1"/>
</dbReference>
<evidence type="ECO:0000256" key="1">
    <source>
        <dbReference type="ARBA" id="ARBA00009437"/>
    </source>
</evidence>
<dbReference type="PANTHER" id="PTHR30118">
    <property type="entry name" value="HTH-TYPE TRANSCRIPTIONAL REGULATOR LEUO-RELATED"/>
    <property type="match status" value="1"/>
</dbReference>
<comment type="caution">
    <text evidence="7">The sequence shown here is derived from an EMBL/GenBank/DDBJ whole genome shotgun (WGS) entry which is preliminary data.</text>
</comment>
<sequence length="306" mass="32518">MPDLSLLPALDALLTEASVVRAARRIGLSPSAMSRTLDRLRAATGDPLLVRAGRGLVLTPRAEALRDRVQRVTHDAVSLLRPVDGTLDLGSLTRTFTIRANDGFVEVAGARLVAAAKEAAPGVRLHFRAKLDKQARPLRDGTVDLEIGVLGESGPEIRVQALFRDRFVGVARRHHPLFEGPITPQRYAACEHVVASRRGVRSGPVDEALAGLGLTREVIVVVPGFAAALALAAGSDLVALLPRSFAVARAAAGLTPPVAMFALPLSVAGITVSQMWHPRLDADAGHRWLRGLVLETMSLWSKTGGP</sequence>
<dbReference type="Pfam" id="PF03466">
    <property type="entry name" value="LysR_substrate"/>
    <property type="match status" value="1"/>
</dbReference>
<evidence type="ECO:0000256" key="3">
    <source>
        <dbReference type="ARBA" id="ARBA00023015"/>
    </source>
</evidence>
<dbReference type="EMBL" id="VDDA01000002">
    <property type="protein sequence ID" value="TNC15355.1"/>
    <property type="molecule type" value="Genomic_DNA"/>
</dbReference>
<reference evidence="7 8" key="1">
    <citation type="submission" date="2019-06" db="EMBL/GenBank/DDBJ databases">
        <title>Genome of Methylobacterium sp. 17Sr1-39.</title>
        <authorList>
            <person name="Seo T."/>
        </authorList>
    </citation>
    <scope>NUCLEOTIDE SEQUENCE [LARGE SCALE GENOMIC DNA]</scope>
    <source>
        <strain evidence="7 8">17Sr1-39</strain>
    </source>
</reference>
<name>A0A5C4LN47_9HYPH</name>
<dbReference type="Proteomes" id="UP000305267">
    <property type="component" value="Unassembled WGS sequence"/>
</dbReference>
<proteinExistence type="inferred from homology"/>
<dbReference type="Gene3D" id="3.40.190.10">
    <property type="entry name" value="Periplasmic binding protein-like II"/>
    <property type="match status" value="2"/>
</dbReference>
<keyword evidence="5" id="KW-0804">Transcription</keyword>
<dbReference type="OrthoDB" id="8455878at2"/>
<dbReference type="CDD" id="cd08460">
    <property type="entry name" value="PBP2_DntR_like_1"/>
    <property type="match status" value="1"/>
</dbReference>
<accession>A0A5C4LN47</accession>
<evidence type="ECO:0000313" key="8">
    <source>
        <dbReference type="Proteomes" id="UP000305267"/>
    </source>
</evidence>
<keyword evidence="3" id="KW-0805">Transcription regulation</keyword>
<dbReference type="SUPFAM" id="SSF46785">
    <property type="entry name" value="Winged helix' DNA-binding domain"/>
    <property type="match status" value="1"/>
</dbReference>
<keyword evidence="2" id="KW-0536">Nodulation</keyword>
<dbReference type="InterPro" id="IPR005119">
    <property type="entry name" value="LysR_subst-bd"/>
</dbReference>
<dbReference type="Gene3D" id="1.10.10.10">
    <property type="entry name" value="Winged helix-like DNA-binding domain superfamily/Winged helix DNA-binding domain"/>
    <property type="match status" value="1"/>
</dbReference>
<dbReference type="InterPro" id="IPR036390">
    <property type="entry name" value="WH_DNA-bd_sf"/>
</dbReference>
<comment type="similarity">
    <text evidence="1">Belongs to the LysR transcriptional regulatory family.</text>
</comment>